<keyword evidence="1" id="KW-1133">Transmembrane helix</keyword>
<feature type="transmembrane region" description="Helical" evidence="1">
    <location>
        <begin position="12"/>
        <end position="34"/>
    </location>
</feature>
<keyword evidence="3" id="KW-1185">Reference proteome</keyword>
<protein>
    <submittedName>
        <fullName evidence="2">Uncharacterized protein</fullName>
    </submittedName>
</protein>
<name>A0A239NJ67_9ACTN</name>
<keyword evidence="1" id="KW-0812">Transmembrane</keyword>
<keyword evidence="1" id="KW-0472">Membrane</keyword>
<proteinExistence type="predicted"/>
<reference evidence="2 3" key="1">
    <citation type="submission" date="2017-06" db="EMBL/GenBank/DDBJ databases">
        <authorList>
            <person name="Kim H.J."/>
            <person name="Triplett B.A."/>
        </authorList>
    </citation>
    <scope>NUCLEOTIDE SEQUENCE [LARGE SCALE GENOMIC DNA]</scope>
    <source>
        <strain evidence="2 3">CGMCC 4.2132</strain>
    </source>
</reference>
<gene>
    <name evidence="2" type="ORF">SAMN05216276_106034</name>
</gene>
<dbReference type="EMBL" id="FZOD01000060">
    <property type="protein sequence ID" value="SNT54941.1"/>
    <property type="molecule type" value="Genomic_DNA"/>
</dbReference>
<dbReference type="Proteomes" id="UP000198282">
    <property type="component" value="Unassembled WGS sequence"/>
</dbReference>
<dbReference type="AlphaFoldDB" id="A0A239NJ67"/>
<sequence length="54" mass="6094">MVDGSYRHIRIFGPFAATIVTVLAATAIKTILMFPGEALRKPRWRLLIPVTVRE</sequence>
<evidence type="ECO:0000313" key="3">
    <source>
        <dbReference type="Proteomes" id="UP000198282"/>
    </source>
</evidence>
<evidence type="ECO:0000256" key="1">
    <source>
        <dbReference type="SAM" id="Phobius"/>
    </source>
</evidence>
<accession>A0A239NJ67</accession>
<evidence type="ECO:0000313" key="2">
    <source>
        <dbReference type="EMBL" id="SNT54941.1"/>
    </source>
</evidence>
<organism evidence="2 3">
    <name type="scientific">Streptosporangium subroseum</name>
    <dbReference type="NCBI Taxonomy" id="106412"/>
    <lineage>
        <taxon>Bacteria</taxon>
        <taxon>Bacillati</taxon>
        <taxon>Actinomycetota</taxon>
        <taxon>Actinomycetes</taxon>
        <taxon>Streptosporangiales</taxon>
        <taxon>Streptosporangiaceae</taxon>
        <taxon>Streptosporangium</taxon>
    </lineage>
</organism>